<evidence type="ECO:0000256" key="1">
    <source>
        <dbReference type="ARBA" id="ARBA00022603"/>
    </source>
</evidence>
<keyword evidence="6" id="KW-1185">Reference proteome</keyword>
<name>A0A9W8Y3E6_9PLEO</name>
<reference evidence="5" key="1">
    <citation type="submission" date="2022-10" db="EMBL/GenBank/DDBJ databases">
        <title>Tapping the CABI collections for fungal endophytes: first genome assemblies for Collariella, Neodidymelliopsis, Ascochyta clinopodiicola, Didymella pomorum, Didymosphaeria variabile, Neocosmospora piperis and Neocucurbitaria cava.</title>
        <authorList>
            <person name="Hill R."/>
        </authorList>
    </citation>
    <scope>NUCLEOTIDE SEQUENCE</scope>
    <source>
        <strain evidence="5">IMI 356814</strain>
    </source>
</reference>
<proteinExistence type="predicted"/>
<sequence>MTSTRRLSQLSEIIKQNTTKIDAYLESSGHPEPSFEASYPPILDLPPEADAARKAALEALDELRDHLVGPLGMITTAATELATLVSMHGMVRFKLAETLPAESTISIPEMAHKSGMHPEDAEMIVRHGVSRRLFLQNEDGKISHSAASKAMLAVPNIASFIETCLDNMWSSAPSVVNAMQKWPGSQEPTQTAYNLAHHQTDVSFFEGLAQHETRAQKFAEAMTFMQSAPELAVDYVLEYDWSQHANGTVVDVGGSQGVVAFRLAETYPNMTIIVQDRPEVIELVASGPQTAAAEAHKNVRFQAHDFFMPQPVADADVYFFRWILHDWPTKYCISILRALIPALNNRPGARIVLMDAILPEPGQLTPFQERGIRNFDIVMKTMFNARERSESDWRKLVADADEGGRFKVKDVLRPVGSQLGFLVIEWNG</sequence>
<protein>
    <recommendedName>
        <fullName evidence="4">O-methyltransferase C-terminal domain-containing protein</fullName>
    </recommendedName>
</protein>
<keyword evidence="1" id="KW-0489">Methyltransferase</keyword>
<dbReference type="InterPro" id="IPR029063">
    <property type="entry name" value="SAM-dependent_MTases_sf"/>
</dbReference>
<dbReference type="EMBL" id="JAPEUY010000013">
    <property type="protein sequence ID" value="KAJ4366999.1"/>
    <property type="molecule type" value="Genomic_DNA"/>
</dbReference>
<dbReference type="OrthoDB" id="1606438at2759"/>
<dbReference type="InterPro" id="IPR001077">
    <property type="entry name" value="COMT_C"/>
</dbReference>
<dbReference type="Gene3D" id="3.40.50.150">
    <property type="entry name" value="Vaccinia Virus protein VP39"/>
    <property type="match status" value="1"/>
</dbReference>
<dbReference type="GO" id="GO:0032259">
    <property type="term" value="P:methylation"/>
    <property type="evidence" value="ECO:0007669"/>
    <property type="project" value="UniProtKB-KW"/>
</dbReference>
<dbReference type="GO" id="GO:0008171">
    <property type="term" value="F:O-methyltransferase activity"/>
    <property type="evidence" value="ECO:0007669"/>
    <property type="project" value="InterPro"/>
</dbReference>
<evidence type="ECO:0000259" key="4">
    <source>
        <dbReference type="Pfam" id="PF00891"/>
    </source>
</evidence>
<evidence type="ECO:0000313" key="6">
    <source>
        <dbReference type="Proteomes" id="UP001140560"/>
    </source>
</evidence>
<dbReference type="Proteomes" id="UP001140560">
    <property type="component" value="Unassembled WGS sequence"/>
</dbReference>
<dbReference type="PANTHER" id="PTHR43712">
    <property type="entry name" value="PUTATIVE (AFU_ORTHOLOGUE AFUA_4G14580)-RELATED"/>
    <property type="match status" value="1"/>
</dbReference>
<accession>A0A9W8Y3E6</accession>
<dbReference type="SUPFAM" id="SSF53335">
    <property type="entry name" value="S-adenosyl-L-methionine-dependent methyltransferases"/>
    <property type="match status" value="1"/>
</dbReference>
<dbReference type="InterPro" id="IPR016461">
    <property type="entry name" value="COMT-like"/>
</dbReference>
<keyword evidence="3" id="KW-0949">S-adenosyl-L-methionine</keyword>
<evidence type="ECO:0000313" key="5">
    <source>
        <dbReference type="EMBL" id="KAJ4366999.1"/>
    </source>
</evidence>
<dbReference type="AlphaFoldDB" id="A0A9W8Y3E6"/>
<gene>
    <name evidence="5" type="ORF">N0V83_007529</name>
</gene>
<dbReference type="PANTHER" id="PTHR43712:SF12">
    <property type="entry name" value="STERIGMATOCYSTIN 8-O-METHYLTRANSFERASE"/>
    <property type="match status" value="1"/>
</dbReference>
<dbReference type="PROSITE" id="PS51683">
    <property type="entry name" value="SAM_OMT_II"/>
    <property type="match status" value="1"/>
</dbReference>
<evidence type="ECO:0000256" key="2">
    <source>
        <dbReference type="ARBA" id="ARBA00022679"/>
    </source>
</evidence>
<keyword evidence="2" id="KW-0808">Transferase</keyword>
<organism evidence="5 6">
    <name type="scientific">Neocucurbitaria cava</name>
    <dbReference type="NCBI Taxonomy" id="798079"/>
    <lineage>
        <taxon>Eukaryota</taxon>
        <taxon>Fungi</taxon>
        <taxon>Dikarya</taxon>
        <taxon>Ascomycota</taxon>
        <taxon>Pezizomycotina</taxon>
        <taxon>Dothideomycetes</taxon>
        <taxon>Pleosporomycetidae</taxon>
        <taxon>Pleosporales</taxon>
        <taxon>Pleosporineae</taxon>
        <taxon>Cucurbitariaceae</taxon>
        <taxon>Neocucurbitaria</taxon>
    </lineage>
</organism>
<dbReference type="Pfam" id="PF00891">
    <property type="entry name" value="Methyltransf_2"/>
    <property type="match status" value="1"/>
</dbReference>
<comment type="caution">
    <text evidence="5">The sequence shown here is derived from an EMBL/GenBank/DDBJ whole genome shotgun (WGS) entry which is preliminary data.</text>
</comment>
<feature type="domain" description="O-methyltransferase C-terminal" evidence="4">
    <location>
        <begin position="192"/>
        <end position="400"/>
    </location>
</feature>
<evidence type="ECO:0000256" key="3">
    <source>
        <dbReference type="ARBA" id="ARBA00022691"/>
    </source>
</evidence>